<dbReference type="GO" id="GO:0070286">
    <property type="term" value="P:axonemal dynein complex assembly"/>
    <property type="evidence" value="ECO:0007669"/>
    <property type="project" value="InterPro"/>
</dbReference>
<dbReference type="InterPro" id="IPR029440">
    <property type="entry name" value="DRC1_C"/>
</dbReference>
<protein>
    <submittedName>
        <fullName evidence="4">Dynein regulatory complex protein 1-like</fullName>
    </submittedName>
</protein>
<dbReference type="RefSeq" id="XP_030921100.1">
    <property type="nucleotide sequence ID" value="XM_031065240.1"/>
</dbReference>
<evidence type="ECO:0000313" key="4">
    <source>
        <dbReference type="RefSeq" id="XP_030921100.1"/>
    </source>
</evidence>
<accession>A0A8N5F1K8</accession>
<dbReference type="AlphaFoldDB" id="A0A8N5F1K8"/>
<dbReference type="GO" id="GO:0003352">
    <property type="term" value="P:regulation of cilium movement"/>
    <property type="evidence" value="ECO:0007669"/>
    <property type="project" value="TreeGrafter"/>
</dbReference>
<sequence>MRSCTKRFRQVWIVNEEEAKALIREVLDADRIIHVQQLGMPWEEPPLWFMDNVGPLGRSQEKRDAMELATKLLEGIKPGKPEQEGRRSRKKGARSAEGGKENQERMEDSITSRPGIPRKTLRRVLEVMSEETAFLLENKLLKPLREVVGHRNDVQQLRTIFEALRIEDEDELRALVDFFLDYESHHAPKIPVSQVEDPTDPDEKSGSHSQRGPPGSAPRVPSIQVDHVLTILREFLQEFAKLRDEGPPKEIQDVRDNSKDGEYWEAMTRIIPQRKLKLWDALGAALSEYHKVLTRRSELLSEATALQRQNSELGMLLEEYLGSTRGR</sequence>
<evidence type="ECO:0000313" key="3">
    <source>
        <dbReference type="Proteomes" id="UP000504602"/>
    </source>
</evidence>
<feature type="compositionally biased region" description="Basic and acidic residues" evidence="1">
    <location>
        <begin position="97"/>
        <end position="110"/>
    </location>
</feature>
<organism evidence="3 4">
    <name type="scientific">Geospiza fortis</name>
    <name type="common">Medium ground-finch</name>
    <dbReference type="NCBI Taxonomy" id="48883"/>
    <lineage>
        <taxon>Eukaryota</taxon>
        <taxon>Metazoa</taxon>
        <taxon>Chordata</taxon>
        <taxon>Craniata</taxon>
        <taxon>Vertebrata</taxon>
        <taxon>Euteleostomi</taxon>
        <taxon>Archelosauria</taxon>
        <taxon>Archosauria</taxon>
        <taxon>Dinosauria</taxon>
        <taxon>Saurischia</taxon>
        <taxon>Theropoda</taxon>
        <taxon>Coelurosauria</taxon>
        <taxon>Aves</taxon>
        <taxon>Neognathae</taxon>
        <taxon>Neoaves</taxon>
        <taxon>Telluraves</taxon>
        <taxon>Australaves</taxon>
        <taxon>Passeriformes</taxon>
        <taxon>Thraupidae</taxon>
        <taxon>Geospiza</taxon>
    </lineage>
</organism>
<evidence type="ECO:0000259" key="2">
    <source>
        <dbReference type="Pfam" id="PF14775"/>
    </source>
</evidence>
<dbReference type="OrthoDB" id="10260459at2759"/>
<dbReference type="PANTHER" id="PTHR21625:SF1">
    <property type="entry name" value="DYNEIN REGULATORY COMPLEX PROTEIN 1"/>
    <property type="match status" value="1"/>
</dbReference>
<feature type="region of interest" description="Disordered" evidence="1">
    <location>
        <begin position="189"/>
        <end position="221"/>
    </location>
</feature>
<dbReference type="Pfam" id="PF14775">
    <property type="entry name" value="NYD-SP28_assoc"/>
    <property type="match status" value="1"/>
</dbReference>
<name>A0A8N5F1K8_GEOFO</name>
<dbReference type="PANTHER" id="PTHR21625">
    <property type="entry name" value="NYD-SP28 PROTEIN"/>
    <property type="match status" value="1"/>
</dbReference>
<keyword evidence="3" id="KW-1185">Reference proteome</keyword>
<dbReference type="GO" id="GO:0060285">
    <property type="term" value="P:cilium-dependent cell motility"/>
    <property type="evidence" value="ECO:0007669"/>
    <property type="project" value="TreeGrafter"/>
</dbReference>
<feature type="compositionally biased region" description="Basic and acidic residues" evidence="1">
    <location>
        <begin position="77"/>
        <end position="86"/>
    </location>
</feature>
<dbReference type="GeneID" id="115949039"/>
<evidence type="ECO:0000256" key="1">
    <source>
        <dbReference type="SAM" id="MobiDB-lite"/>
    </source>
</evidence>
<reference evidence="4" key="1">
    <citation type="submission" date="2025-08" db="UniProtKB">
        <authorList>
            <consortium name="RefSeq"/>
        </authorList>
    </citation>
    <scope>IDENTIFICATION</scope>
</reference>
<dbReference type="Proteomes" id="UP000504602">
    <property type="component" value="Unplaced"/>
</dbReference>
<dbReference type="InterPro" id="IPR039750">
    <property type="entry name" value="DRC1/DRC2"/>
</dbReference>
<dbReference type="GO" id="GO:0005858">
    <property type="term" value="C:axonemal dynein complex"/>
    <property type="evidence" value="ECO:0007669"/>
    <property type="project" value="InterPro"/>
</dbReference>
<proteinExistence type="predicted"/>
<feature type="domain" description="Dynein regulatory complex protein 1 C-terminal" evidence="2">
    <location>
        <begin position="262"/>
        <end position="321"/>
    </location>
</feature>
<gene>
    <name evidence="4" type="primary">LOC115949039</name>
</gene>
<feature type="region of interest" description="Disordered" evidence="1">
    <location>
        <begin position="74"/>
        <end position="115"/>
    </location>
</feature>